<evidence type="ECO:0000259" key="2">
    <source>
        <dbReference type="PROSITE" id="PS50004"/>
    </source>
</evidence>
<dbReference type="InterPro" id="IPR001565">
    <property type="entry name" value="Synaptotagmin"/>
</dbReference>
<dbReference type="PANTHER" id="PTHR10024:SF374">
    <property type="entry name" value="C2 DOMAIN-CONTAINING PROTEIN"/>
    <property type="match status" value="1"/>
</dbReference>
<evidence type="ECO:0000256" key="1">
    <source>
        <dbReference type="ARBA" id="ARBA00022737"/>
    </source>
</evidence>
<evidence type="ECO:0000313" key="4">
    <source>
        <dbReference type="RefSeq" id="XP_014665048.1"/>
    </source>
</evidence>
<protein>
    <submittedName>
        <fullName evidence="4">Synaptotagmin-6-like</fullName>
    </submittedName>
</protein>
<feature type="domain" description="C2" evidence="2">
    <location>
        <begin position="180"/>
        <end position="313"/>
    </location>
</feature>
<dbReference type="PROSITE" id="PS50004">
    <property type="entry name" value="C2"/>
    <property type="match status" value="2"/>
</dbReference>
<dbReference type="Pfam" id="PF00168">
    <property type="entry name" value="C2"/>
    <property type="match status" value="2"/>
</dbReference>
<dbReference type="InterPro" id="IPR000008">
    <property type="entry name" value="C2_dom"/>
</dbReference>
<gene>
    <name evidence="4" type="primary">LOC106807266</name>
</gene>
<dbReference type="PANTHER" id="PTHR10024">
    <property type="entry name" value="SYNAPTOTAGMIN"/>
    <property type="match status" value="1"/>
</dbReference>
<proteinExistence type="predicted"/>
<organism evidence="3 4">
    <name type="scientific">Priapulus caudatus</name>
    <name type="common">Priapulid worm</name>
    <dbReference type="NCBI Taxonomy" id="37621"/>
    <lineage>
        <taxon>Eukaryota</taxon>
        <taxon>Metazoa</taxon>
        <taxon>Ecdysozoa</taxon>
        <taxon>Scalidophora</taxon>
        <taxon>Priapulida</taxon>
        <taxon>Priapulimorpha</taxon>
        <taxon>Priapulimorphida</taxon>
        <taxon>Priapulidae</taxon>
        <taxon>Priapulus</taxon>
    </lineage>
</organism>
<dbReference type="PRINTS" id="PR00399">
    <property type="entry name" value="SYNAPTOTAGMN"/>
</dbReference>
<accession>A0ABM1DYM7</accession>
<dbReference type="SUPFAM" id="SSF49562">
    <property type="entry name" value="C2 domain (Calcium/lipid-binding domain, CaLB)"/>
    <property type="match status" value="2"/>
</dbReference>
<feature type="domain" description="C2" evidence="2">
    <location>
        <begin position="47"/>
        <end position="172"/>
    </location>
</feature>
<sequence>MDMEFSVCNVNHKDASRAHLCNIGEIKPELYKQPSLEEKCAEREPETAGSLHFSLIYSQEDRTLTVRVIDACNLPAKDFSGTSDPYVKIYLLPDRKRKFQTKVHRKNLNPTFNEEFAFTEVPFLELGSRTLQLAVYDFDRFSRHDLIGQVVVKNLNGDLSTCKEKDYTMDILCINQEKVDLGELMFSLCYLPTAGRLTVTIIKARNLKAMDITGSSDPYVKVVLVCQGKRIKKKKTTVKKSTLNPVYNEALVFDIPAENIDECGVLVQVKDYDKVGSNEIVGYSGSGMTCLGQGRDHWLEMLDSPRKPIAHWYQLLEHQPAGLSSAHNTPRKLSSCFYAGNNG</sequence>
<dbReference type="RefSeq" id="XP_014665048.1">
    <property type="nucleotide sequence ID" value="XM_014809562.1"/>
</dbReference>
<dbReference type="GeneID" id="106807266"/>
<keyword evidence="1" id="KW-0677">Repeat</keyword>
<keyword evidence="3" id="KW-1185">Reference proteome</keyword>
<dbReference type="InterPro" id="IPR035892">
    <property type="entry name" value="C2_domain_sf"/>
</dbReference>
<evidence type="ECO:0000313" key="3">
    <source>
        <dbReference type="Proteomes" id="UP000695022"/>
    </source>
</evidence>
<dbReference type="Proteomes" id="UP000695022">
    <property type="component" value="Unplaced"/>
</dbReference>
<dbReference type="PRINTS" id="PR00360">
    <property type="entry name" value="C2DOMAIN"/>
</dbReference>
<name>A0ABM1DYM7_PRICU</name>
<reference evidence="4" key="1">
    <citation type="submission" date="2025-08" db="UniProtKB">
        <authorList>
            <consortium name="RefSeq"/>
        </authorList>
    </citation>
    <scope>IDENTIFICATION</scope>
</reference>
<dbReference type="Gene3D" id="2.60.40.150">
    <property type="entry name" value="C2 domain"/>
    <property type="match status" value="2"/>
</dbReference>
<dbReference type="SMART" id="SM00239">
    <property type="entry name" value="C2"/>
    <property type="match status" value="2"/>
</dbReference>